<dbReference type="SMART" id="SM00100">
    <property type="entry name" value="cNMP"/>
    <property type="match status" value="1"/>
</dbReference>
<dbReference type="InterPro" id="IPR018490">
    <property type="entry name" value="cNMP-bd_dom_sf"/>
</dbReference>
<evidence type="ECO:0000256" key="2">
    <source>
        <dbReference type="ARBA" id="ARBA00023125"/>
    </source>
</evidence>
<dbReference type="PROSITE" id="PS50042">
    <property type="entry name" value="CNMP_BINDING_3"/>
    <property type="match status" value="1"/>
</dbReference>
<name>C0BX30_9FIRM</name>
<dbReference type="InterPro" id="IPR050397">
    <property type="entry name" value="Env_Response_Regulators"/>
</dbReference>
<dbReference type="AlphaFoldDB" id="C0BX30"/>
<dbReference type="GO" id="GO:0003677">
    <property type="term" value="F:DNA binding"/>
    <property type="evidence" value="ECO:0007669"/>
    <property type="project" value="UniProtKB-KW"/>
</dbReference>
<dbReference type="GO" id="GO:0005829">
    <property type="term" value="C:cytosol"/>
    <property type="evidence" value="ECO:0007669"/>
    <property type="project" value="TreeGrafter"/>
</dbReference>
<feature type="domain" description="Cyclic nucleotide-binding" evidence="4">
    <location>
        <begin position="19"/>
        <end position="115"/>
    </location>
</feature>
<dbReference type="EMBL" id="ABYI02000007">
    <property type="protein sequence ID" value="EEG75628.1"/>
    <property type="molecule type" value="Genomic_DNA"/>
</dbReference>
<keyword evidence="1" id="KW-0805">Transcription regulation</keyword>
<evidence type="ECO:0000313" key="6">
    <source>
        <dbReference type="EMBL" id="EEG75628.1"/>
    </source>
</evidence>
<dbReference type="Proteomes" id="UP000004893">
    <property type="component" value="Unassembled WGS sequence"/>
</dbReference>
<reference evidence="6" key="1">
    <citation type="submission" date="2009-02" db="EMBL/GenBank/DDBJ databases">
        <authorList>
            <person name="Fulton L."/>
            <person name="Clifton S."/>
            <person name="Fulton B."/>
            <person name="Xu J."/>
            <person name="Minx P."/>
            <person name="Pepin K.H."/>
            <person name="Johnson M."/>
            <person name="Bhonagiri V."/>
            <person name="Nash W.E."/>
            <person name="Mardis E.R."/>
            <person name="Wilson R.K."/>
        </authorList>
    </citation>
    <scope>NUCLEOTIDE SEQUENCE [LARGE SCALE GENOMIC DNA]</scope>
    <source>
        <strain evidence="6">DSM 15053</strain>
    </source>
</reference>
<dbReference type="SMART" id="SM00419">
    <property type="entry name" value="HTH_CRP"/>
    <property type="match status" value="1"/>
</dbReference>
<feature type="domain" description="HTH crp-type" evidence="5">
    <location>
        <begin position="150"/>
        <end position="224"/>
    </location>
</feature>
<organism evidence="6 7">
    <name type="scientific">[Clostridium] hylemonae DSM 15053</name>
    <dbReference type="NCBI Taxonomy" id="553973"/>
    <lineage>
        <taxon>Bacteria</taxon>
        <taxon>Bacillati</taxon>
        <taxon>Bacillota</taxon>
        <taxon>Clostridia</taxon>
        <taxon>Lachnospirales</taxon>
        <taxon>Lachnospiraceae</taxon>
    </lineage>
</organism>
<evidence type="ECO:0000259" key="4">
    <source>
        <dbReference type="PROSITE" id="PS50042"/>
    </source>
</evidence>
<dbReference type="InterPro" id="IPR012318">
    <property type="entry name" value="HTH_CRP"/>
</dbReference>
<protein>
    <submittedName>
        <fullName evidence="6">Cyclic nucleotide-binding domain protein</fullName>
    </submittedName>
</protein>
<reference evidence="6" key="2">
    <citation type="submission" date="2013-06" db="EMBL/GenBank/DDBJ databases">
        <title>Draft genome sequence of Clostridium hylemonae (DSM 15053).</title>
        <authorList>
            <person name="Sudarsanam P."/>
            <person name="Ley R."/>
            <person name="Guruge J."/>
            <person name="Turnbaugh P.J."/>
            <person name="Mahowald M."/>
            <person name="Liep D."/>
            <person name="Gordon J."/>
        </authorList>
    </citation>
    <scope>NUCLEOTIDE SEQUENCE</scope>
    <source>
        <strain evidence="6">DSM 15053</strain>
    </source>
</reference>
<dbReference type="CDD" id="cd00038">
    <property type="entry name" value="CAP_ED"/>
    <property type="match status" value="1"/>
</dbReference>
<evidence type="ECO:0000256" key="3">
    <source>
        <dbReference type="ARBA" id="ARBA00023163"/>
    </source>
</evidence>
<keyword evidence="3" id="KW-0804">Transcription</keyword>
<dbReference type="HOGENOM" id="CLU_075053_3_2_9"/>
<dbReference type="eggNOG" id="COG0664">
    <property type="taxonomic scope" value="Bacteria"/>
</dbReference>
<proteinExistence type="predicted"/>
<dbReference type="InterPro" id="IPR014710">
    <property type="entry name" value="RmlC-like_jellyroll"/>
</dbReference>
<dbReference type="SUPFAM" id="SSF46785">
    <property type="entry name" value="Winged helix' DNA-binding domain"/>
    <property type="match status" value="1"/>
</dbReference>
<dbReference type="PROSITE" id="PS51063">
    <property type="entry name" value="HTH_CRP_2"/>
    <property type="match status" value="1"/>
</dbReference>
<comment type="caution">
    <text evidence="6">The sequence shown here is derived from an EMBL/GenBank/DDBJ whole genome shotgun (WGS) entry which is preliminary data.</text>
</comment>
<evidence type="ECO:0000313" key="7">
    <source>
        <dbReference type="Proteomes" id="UP000004893"/>
    </source>
</evidence>
<dbReference type="OrthoDB" id="581021at2"/>
<dbReference type="InterPro" id="IPR000595">
    <property type="entry name" value="cNMP-bd_dom"/>
</dbReference>
<dbReference type="STRING" id="553973.CLOHYLEM_04364"/>
<dbReference type="InterPro" id="IPR036390">
    <property type="entry name" value="WH_DNA-bd_sf"/>
</dbReference>
<gene>
    <name evidence="6" type="ORF">CLOHYLEM_04364</name>
</gene>
<accession>C0BX30</accession>
<keyword evidence="7" id="KW-1185">Reference proteome</keyword>
<dbReference type="GO" id="GO:0003700">
    <property type="term" value="F:DNA-binding transcription factor activity"/>
    <property type="evidence" value="ECO:0007669"/>
    <property type="project" value="TreeGrafter"/>
</dbReference>
<dbReference type="PANTHER" id="PTHR24567">
    <property type="entry name" value="CRP FAMILY TRANSCRIPTIONAL REGULATORY PROTEIN"/>
    <property type="match status" value="1"/>
</dbReference>
<dbReference type="Pfam" id="PF13545">
    <property type="entry name" value="HTH_Crp_2"/>
    <property type="match status" value="1"/>
</dbReference>
<dbReference type="SUPFAM" id="SSF51206">
    <property type="entry name" value="cAMP-binding domain-like"/>
    <property type="match status" value="1"/>
</dbReference>
<evidence type="ECO:0000259" key="5">
    <source>
        <dbReference type="PROSITE" id="PS51063"/>
    </source>
</evidence>
<dbReference type="SMR" id="C0BX30"/>
<keyword evidence="2" id="KW-0238">DNA-binding</keyword>
<dbReference type="RefSeq" id="WP_006441698.1">
    <property type="nucleotide sequence ID" value="NZ_CP036524.1"/>
</dbReference>
<dbReference type="Gene3D" id="2.60.120.10">
    <property type="entry name" value="Jelly Rolls"/>
    <property type="match status" value="1"/>
</dbReference>
<evidence type="ECO:0000256" key="1">
    <source>
        <dbReference type="ARBA" id="ARBA00023015"/>
    </source>
</evidence>
<sequence>MPKNNSSDLIAPYMSPWLSMDDEDWESILKDSTVKTYARDAVIYRQGDETPYVYLVKEGRVVLDLYGINGRRRSIYIADKGTCFGELACLDRLANYCTATTCTKTTLYLIPKKRFIEEIYKNPDFSMTLLKALSLKTRLITSLLEQMSFNDSSYRVYHSLLSLIQLYGVQTKEGSYKLNIKFTHQEMAYQTGLSRVSVSNIFLSLTNKGLIEKENGYLIVKDIKALKEYLIKEDWELE</sequence>
<dbReference type="Pfam" id="PF00027">
    <property type="entry name" value="cNMP_binding"/>
    <property type="match status" value="1"/>
</dbReference>
<dbReference type="PANTHER" id="PTHR24567:SF74">
    <property type="entry name" value="HTH-TYPE TRANSCRIPTIONAL REGULATOR ARCR"/>
    <property type="match status" value="1"/>
</dbReference>